<dbReference type="Proteomes" id="UP000095606">
    <property type="component" value="Unassembled WGS sequence"/>
</dbReference>
<dbReference type="InterPro" id="IPR036291">
    <property type="entry name" value="NAD(P)-bd_dom_sf"/>
</dbReference>
<accession>A0A174VLC8</accession>
<keyword evidence="5" id="KW-1185">Reference proteome</keyword>
<accession>A0A3E5G450</accession>
<evidence type="ECO:0000313" key="2">
    <source>
        <dbReference type="EMBL" id="CUQ32860.1"/>
    </source>
</evidence>
<gene>
    <name evidence="2" type="primary">rfbG</name>
    <name evidence="2" type="ORF">ERS852461_05022</name>
    <name evidence="3" type="ORF">NXY30_21755</name>
</gene>
<evidence type="ECO:0000313" key="5">
    <source>
        <dbReference type="Proteomes" id="UP001060104"/>
    </source>
</evidence>
<dbReference type="EMBL" id="CZAE01000044">
    <property type="protein sequence ID" value="CUQ32860.1"/>
    <property type="molecule type" value="Genomic_DNA"/>
</dbReference>
<dbReference type="RefSeq" id="WP_055271773.1">
    <property type="nucleotide sequence ID" value="NZ_CABMFH010000029.1"/>
</dbReference>
<dbReference type="InterPro" id="IPR013445">
    <property type="entry name" value="CDP_4_6_deHydtase"/>
</dbReference>
<sequence length="355" mass="40047">MENIYEFYKGKRVFLTGHTGFKGSWMCKVLANAGAIVTGYSLEAPTEPSLFKIANIEGDVHSVIGDIRDMAALKKAFNEAQPEIVLHLAAQPIVRDSYKDPAYTYGTNVMGTVNILECVRQSNCVKSFLNVTTDKVYFNKEWSWGYRENEELDGYDPYSNSKSCSELVTHSYKRSFFTDKDGLPIIPISTARAGNVIGGGDFATDRIIPDSIRAAAKHEDIVVRNPYSTRPYQHVLEPLYAYLVIVMKQYDDSKYADYYNVGPDDVDCFQTGALVDLFVSKWGEGMKWVNKYDGGPHEANFLKLDCSKLKATFGWTPRWNLDEAMEKIVEWSKIWLAGGDVRACMDKQIAEFLNA</sequence>
<evidence type="ECO:0000313" key="4">
    <source>
        <dbReference type="Proteomes" id="UP000095606"/>
    </source>
</evidence>
<protein>
    <submittedName>
        <fullName evidence="3">CDP-glucose 4,6-dehydratase</fullName>
        <ecNumber evidence="2 3">4.2.1.45</ecNumber>
    </submittedName>
    <submittedName>
        <fullName evidence="2">LPS biosynthesis DNTP-hexose dehydratase-epimerase</fullName>
    </submittedName>
</protein>
<evidence type="ECO:0000313" key="3">
    <source>
        <dbReference type="EMBL" id="UVQ73608.1"/>
    </source>
</evidence>
<dbReference type="GO" id="GO:0047733">
    <property type="term" value="F:CDP-glucose 4,6-dehydratase activity"/>
    <property type="evidence" value="ECO:0007669"/>
    <property type="project" value="UniProtKB-EC"/>
</dbReference>
<dbReference type="CDD" id="cd05252">
    <property type="entry name" value="CDP_GD_SDR_e"/>
    <property type="match status" value="1"/>
</dbReference>
<dbReference type="Gene3D" id="3.90.25.10">
    <property type="entry name" value="UDP-galactose 4-epimerase, domain 1"/>
    <property type="match status" value="1"/>
</dbReference>
<dbReference type="Gene3D" id="3.40.50.720">
    <property type="entry name" value="NAD(P)-binding Rossmann-like Domain"/>
    <property type="match status" value="1"/>
</dbReference>
<feature type="domain" description="NAD(P)-binding" evidence="1">
    <location>
        <begin position="15"/>
        <end position="327"/>
    </location>
</feature>
<dbReference type="EC" id="4.2.1.45" evidence="2 3"/>
<dbReference type="AlphaFoldDB" id="A0A174VLC8"/>
<dbReference type="NCBIfam" id="TIGR02622">
    <property type="entry name" value="CDP_4_6_dhtase"/>
    <property type="match status" value="1"/>
</dbReference>
<dbReference type="EMBL" id="CP103141">
    <property type="protein sequence ID" value="UVQ73608.1"/>
    <property type="molecule type" value="Genomic_DNA"/>
</dbReference>
<reference evidence="2 4" key="1">
    <citation type="submission" date="2015-09" db="EMBL/GenBank/DDBJ databases">
        <authorList>
            <consortium name="Pathogen Informatics"/>
        </authorList>
    </citation>
    <scope>NUCLEOTIDE SEQUENCE [LARGE SCALE GENOMIC DNA]</scope>
    <source>
        <strain evidence="2 4">2789STDY5834846</strain>
    </source>
</reference>
<organism evidence="2 4">
    <name type="scientific">Bacteroides faecis</name>
    <dbReference type="NCBI Taxonomy" id="674529"/>
    <lineage>
        <taxon>Bacteria</taxon>
        <taxon>Pseudomonadati</taxon>
        <taxon>Bacteroidota</taxon>
        <taxon>Bacteroidia</taxon>
        <taxon>Bacteroidales</taxon>
        <taxon>Bacteroidaceae</taxon>
        <taxon>Bacteroides</taxon>
    </lineage>
</organism>
<dbReference type="SUPFAM" id="SSF51735">
    <property type="entry name" value="NAD(P)-binding Rossmann-fold domains"/>
    <property type="match status" value="1"/>
</dbReference>
<dbReference type="InterPro" id="IPR016040">
    <property type="entry name" value="NAD(P)-bd_dom"/>
</dbReference>
<proteinExistence type="predicted"/>
<evidence type="ECO:0000259" key="1">
    <source>
        <dbReference type="Pfam" id="PF16363"/>
    </source>
</evidence>
<reference evidence="3" key="2">
    <citation type="submission" date="2022-08" db="EMBL/GenBank/DDBJ databases">
        <title>Genome Sequencing of Bacteroides fragilis Group Isolates with Nanopore Technology.</title>
        <authorList>
            <person name="Tisza M.J."/>
            <person name="Smith D."/>
            <person name="Dekker J.P."/>
        </authorList>
    </citation>
    <scope>NUCLEOTIDE SEQUENCE</scope>
    <source>
        <strain evidence="3">BFG-527</strain>
    </source>
</reference>
<dbReference type="PANTHER" id="PTHR43000">
    <property type="entry name" value="DTDP-D-GLUCOSE 4,6-DEHYDRATASE-RELATED"/>
    <property type="match status" value="1"/>
</dbReference>
<name>A0A174VLC8_9BACE</name>
<dbReference type="Pfam" id="PF16363">
    <property type="entry name" value="GDP_Man_Dehyd"/>
    <property type="match status" value="1"/>
</dbReference>
<dbReference type="GeneID" id="69590056"/>
<keyword evidence="2" id="KW-0456">Lyase</keyword>
<dbReference type="Proteomes" id="UP001060104">
    <property type="component" value="Chromosome"/>
</dbReference>